<dbReference type="EMBL" id="JACHIW010000001">
    <property type="protein sequence ID" value="MBB5152533.1"/>
    <property type="molecule type" value="Genomic_DNA"/>
</dbReference>
<gene>
    <name evidence="2" type="ORF">BJ970_000067</name>
</gene>
<evidence type="ECO:0000313" key="2">
    <source>
        <dbReference type="EMBL" id="MBB5152533.1"/>
    </source>
</evidence>
<keyword evidence="3" id="KW-1185">Reference proteome</keyword>
<dbReference type="InterPro" id="IPR010998">
    <property type="entry name" value="Integrase_recombinase_N"/>
</dbReference>
<organism evidence="2 3">
    <name type="scientific">Saccharopolyspora phatthalungensis</name>
    <dbReference type="NCBI Taxonomy" id="664693"/>
    <lineage>
        <taxon>Bacteria</taxon>
        <taxon>Bacillati</taxon>
        <taxon>Actinomycetota</taxon>
        <taxon>Actinomycetes</taxon>
        <taxon>Pseudonocardiales</taxon>
        <taxon>Pseudonocardiaceae</taxon>
        <taxon>Saccharopolyspora</taxon>
    </lineage>
</organism>
<reference evidence="2 3" key="1">
    <citation type="submission" date="2020-08" db="EMBL/GenBank/DDBJ databases">
        <title>Sequencing the genomes of 1000 actinobacteria strains.</title>
        <authorList>
            <person name="Klenk H.-P."/>
        </authorList>
    </citation>
    <scope>NUCLEOTIDE SEQUENCE [LARGE SCALE GENOMIC DNA]</scope>
    <source>
        <strain evidence="2 3">DSM 45584</strain>
    </source>
</reference>
<evidence type="ECO:0000313" key="3">
    <source>
        <dbReference type="Proteomes" id="UP000584374"/>
    </source>
</evidence>
<dbReference type="AlphaFoldDB" id="A0A840Q6T6"/>
<dbReference type="GO" id="GO:0003677">
    <property type="term" value="F:DNA binding"/>
    <property type="evidence" value="ECO:0007669"/>
    <property type="project" value="UniProtKB-KW"/>
</dbReference>
<evidence type="ECO:0008006" key="4">
    <source>
        <dbReference type="Google" id="ProtNLM"/>
    </source>
</evidence>
<name>A0A840Q6T6_9PSEU</name>
<dbReference type="Proteomes" id="UP000584374">
    <property type="component" value="Unassembled WGS sequence"/>
</dbReference>
<dbReference type="SUPFAM" id="SSF56349">
    <property type="entry name" value="DNA breaking-rejoining enzymes"/>
    <property type="match status" value="1"/>
</dbReference>
<protein>
    <recommendedName>
        <fullName evidence="4">Integrase</fullName>
    </recommendedName>
</protein>
<sequence length="82" mass="8960">MQAWLEGLKGADSKPLADSTKRVVFDHVSSILAAAVDDEIIGRNPCKSKAVKPPKRTREPIVPWTHAQVAAMRANIAERTGR</sequence>
<dbReference type="InterPro" id="IPR011010">
    <property type="entry name" value="DNA_brk_join_enz"/>
</dbReference>
<proteinExistence type="predicted"/>
<accession>A0A840Q6T6</accession>
<comment type="caution">
    <text evidence="2">The sequence shown here is derived from an EMBL/GenBank/DDBJ whole genome shotgun (WGS) entry which is preliminary data.</text>
</comment>
<dbReference type="Gene3D" id="1.10.150.130">
    <property type="match status" value="1"/>
</dbReference>
<evidence type="ECO:0000256" key="1">
    <source>
        <dbReference type="ARBA" id="ARBA00023125"/>
    </source>
</evidence>
<dbReference type="RefSeq" id="WP_184722005.1">
    <property type="nucleotide sequence ID" value="NZ_JACHIW010000001.1"/>
</dbReference>
<keyword evidence="1" id="KW-0238">DNA-binding</keyword>